<keyword evidence="1" id="KW-0472">Membrane</keyword>
<proteinExistence type="predicted"/>
<accession>A0A4D9D3G2</accession>
<sequence>MLFLDPLPFPLLPLPHFLSPSLLAWLSVGTGCLLVGIGKALALVPAVELMRVTLPPSLTGLMLEGGAEAEGAMGHLAAVISAATSLGACLGPLGGILMESLPQRRVLGCMGEDNYASGFQWTTFAWRLPWWGWE</sequence>
<dbReference type="Proteomes" id="UP000355283">
    <property type="component" value="Unassembled WGS sequence"/>
</dbReference>
<evidence type="ECO:0000313" key="2">
    <source>
        <dbReference type="EMBL" id="TFJ83158.1"/>
    </source>
</evidence>
<organism evidence="2 3">
    <name type="scientific">Nannochloropsis salina CCMP1776</name>
    <dbReference type="NCBI Taxonomy" id="1027361"/>
    <lineage>
        <taxon>Eukaryota</taxon>
        <taxon>Sar</taxon>
        <taxon>Stramenopiles</taxon>
        <taxon>Ochrophyta</taxon>
        <taxon>Eustigmatophyceae</taxon>
        <taxon>Eustigmatales</taxon>
        <taxon>Monodopsidaceae</taxon>
        <taxon>Microchloropsis</taxon>
        <taxon>Microchloropsis salina</taxon>
    </lineage>
</organism>
<evidence type="ECO:0000256" key="1">
    <source>
        <dbReference type="SAM" id="Phobius"/>
    </source>
</evidence>
<name>A0A4D9D3G2_9STRA</name>
<dbReference type="EMBL" id="SDOX01000066">
    <property type="protein sequence ID" value="TFJ83158.1"/>
    <property type="molecule type" value="Genomic_DNA"/>
</dbReference>
<evidence type="ECO:0000313" key="3">
    <source>
        <dbReference type="Proteomes" id="UP000355283"/>
    </source>
</evidence>
<dbReference type="AlphaFoldDB" id="A0A4D9D3G2"/>
<keyword evidence="3" id="KW-1185">Reference proteome</keyword>
<reference evidence="2 3" key="1">
    <citation type="submission" date="2019-01" db="EMBL/GenBank/DDBJ databases">
        <title>Nuclear Genome Assembly of the Microalgal Biofuel strain Nannochloropsis salina CCMP1776.</title>
        <authorList>
            <person name="Hovde B."/>
        </authorList>
    </citation>
    <scope>NUCLEOTIDE SEQUENCE [LARGE SCALE GENOMIC DNA]</scope>
    <source>
        <strain evidence="2 3">CCMP1776</strain>
    </source>
</reference>
<keyword evidence="1" id="KW-0812">Transmembrane</keyword>
<protein>
    <submittedName>
        <fullName evidence="2">Uncharacterized protein</fullName>
    </submittedName>
</protein>
<keyword evidence="1" id="KW-1133">Transmembrane helix</keyword>
<gene>
    <name evidence="2" type="ORF">NSK_005532</name>
</gene>
<feature type="transmembrane region" description="Helical" evidence="1">
    <location>
        <begin position="22"/>
        <end position="44"/>
    </location>
</feature>
<comment type="caution">
    <text evidence="2">The sequence shown here is derived from an EMBL/GenBank/DDBJ whole genome shotgun (WGS) entry which is preliminary data.</text>
</comment>